<sequence>MLYLPHPHQVTHTPWKKGKLIGQKLPLKLREIWSIWIRLQLANNIRDRALFNMAIDSKLCCCDLVKLQVRDVTHGTQILSRAMIMQQKAHQPVQF</sequence>
<organism evidence="1">
    <name type="scientific">hydrothermal vent metagenome</name>
    <dbReference type="NCBI Taxonomy" id="652676"/>
    <lineage>
        <taxon>unclassified sequences</taxon>
        <taxon>metagenomes</taxon>
        <taxon>ecological metagenomes</taxon>
    </lineage>
</organism>
<name>A0A3B1BJB9_9ZZZZ</name>
<proteinExistence type="predicted"/>
<dbReference type="EMBL" id="UOFY01000053">
    <property type="protein sequence ID" value="VAX10670.1"/>
    <property type="molecule type" value="Genomic_DNA"/>
</dbReference>
<evidence type="ECO:0008006" key="2">
    <source>
        <dbReference type="Google" id="ProtNLM"/>
    </source>
</evidence>
<dbReference type="InterPro" id="IPR011010">
    <property type="entry name" value="DNA_brk_join_enz"/>
</dbReference>
<accession>A0A3B1BJB9</accession>
<reference evidence="1" key="1">
    <citation type="submission" date="2018-06" db="EMBL/GenBank/DDBJ databases">
        <authorList>
            <person name="Zhirakovskaya E."/>
        </authorList>
    </citation>
    <scope>NUCLEOTIDE SEQUENCE</scope>
</reference>
<dbReference type="AlphaFoldDB" id="A0A3B1BJB9"/>
<evidence type="ECO:0000313" key="1">
    <source>
        <dbReference type="EMBL" id="VAX10670.1"/>
    </source>
</evidence>
<protein>
    <recommendedName>
        <fullName evidence="2">Integrase</fullName>
    </recommendedName>
</protein>
<dbReference type="SUPFAM" id="SSF56349">
    <property type="entry name" value="DNA breaking-rejoining enzymes"/>
    <property type="match status" value="1"/>
</dbReference>
<gene>
    <name evidence="1" type="ORF">MNBD_GAMMA25-2261</name>
</gene>
<dbReference type="GO" id="GO:0003677">
    <property type="term" value="F:DNA binding"/>
    <property type="evidence" value="ECO:0007669"/>
    <property type="project" value="InterPro"/>
</dbReference>